<name>A0A660C457_9PSEU</name>
<keyword evidence="2 5" id="KW-0456">Lyase</keyword>
<dbReference type="InterPro" id="IPR007392">
    <property type="entry name" value="GD_AH_second"/>
</dbReference>
<comment type="similarity">
    <text evidence="1">Belongs to the UxaA family.</text>
</comment>
<dbReference type="InterPro" id="IPR048332">
    <property type="entry name" value="GD_AH_C"/>
</dbReference>
<dbReference type="PANTHER" id="PTHR30536:SF5">
    <property type="entry name" value="ALTRONATE DEHYDRATASE"/>
    <property type="match status" value="1"/>
</dbReference>
<dbReference type="EMBL" id="VLJV01000001">
    <property type="protein sequence ID" value="TWH18330.1"/>
    <property type="molecule type" value="Genomic_DNA"/>
</dbReference>
<organism evidence="5 6">
    <name type="scientific">Prauserella rugosa</name>
    <dbReference type="NCBI Taxonomy" id="43354"/>
    <lineage>
        <taxon>Bacteria</taxon>
        <taxon>Bacillati</taxon>
        <taxon>Actinomycetota</taxon>
        <taxon>Actinomycetes</taxon>
        <taxon>Pseudonocardiales</taxon>
        <taxon>Pseudonocardiaceae</taxon>
        <taxon>Prauserella</taxon>
    </lineage>
</organism>
<evidence type="ECO:0000256" key="2">
    <source>
        <dbReference type="ARBA" id="ARBA00023239"/>
    </source>
</evidence>
<comment type="caution">
    <text evidence="5">The sequence shown here is derived from an EMBL/GenBank/DDBJ whole genome shotgun (WGS) entry which is preliminary data.</text>
</comment>
<feature type="domain" description="D-galactarate/Altronate dehydratase second" evidence="3">
    <location>
        <begin position="9"/>
        <end position="132"/>
    </location>
</feature>
<dbReference type="GO" id="GO:0019698">
    <property type="term" value="P:D-galacturonate catabolic process"/>
    <property type="evidence" value="ECO:0007669"/>
    <property type="project" value="TreeGrafter"/>
</dbReference>
<dbReference type="AlphaFoldDB" id="A0A660C457"/>
<dbReference type="PANTHER" id="PTHR30536">
    <property type="entry name" value="ALTRONATE/GALACTARATE DEHYDRATASE"/>
    <property type="match status" value="1"/>
</dbReference>
<dbReference type="OrthoDB" id="9804574at2"/>
<proteinExistence type="inferred from homology"/>
<evidence type="ECO:0000256" key="1">
    <source>
        <dbReference type="ARBA" id="ARBA00010986"/>
    </source>
</evidence>
<evidence type="ECO:0000259" key="4">
    <source>
        <dbReference type="Pfam" id="PF20629"/>
    </source>
</evidence>
<reference evidence="5 6" key="1">
    <citation type="submission" date="2019-07" db="EMBL/GenBank/DDBJ databases">
        <title>R&amp;d 2014.</title>
        <authorList>
            <person name="Klenk H.-P."/>
        </authorList>
    </citation>
    <scope>NUCLEOTIDE SEQUENCE [LARGE SCALE GENOMIC DNA]</scope>
    <source>
        <strain evidence="5 6">DSM 43194</strain>
    </source>
</reference>
<evidence type="ECO:0000313" key="6">
    <source>
        <dbReference type="Proteomes" id="UP000317303"/>
    </source>
</evidence>
<dbReference type="Proteomes" id="UP000317303">
    <property type="component" value="Unassembled WGS sequence"/>
</dbReference>
<gene>
    <name evidence="5" type="ORF">JD82_00146</name>
</gene>
<feature type="domain" description="D-galactarate/Altronate dehydratase C-terminal" evidence="4">
    <location>
        <begin position="144"/>
        <end position="383"/>
    </location>
</feature>
<sequence>MAQQRRLTGYRRPDGSVGTRNHVAILPVDDLSNAAAEGIAALVPGTLALPHAFGRLQFGDDLDLTFRTLIGIGSNPNIAAVIVIGIEPNWTDVVADGIAKTGKPVHRVAIEGKGDLRVIESASRYAKKFLQESSELTRQPVDRSDIVLSMKDGESDTTTGLGSCRVTAYLVDRWVESGGTMIFGETSELTGGEHLIAERCVDDDVRARFQAFYDDYVDMIEKTGANLLGSQPTQGNIAGGLSTIEEKAMGNIVKTGTVPIVGALAPAEAPTRPGLHFMDTSSAAAECVTLMAAGRGVVNLFPTGQGNVIGNPVQPVVKISANPKTTDSMADHIDVDCSDVLTQESTVEQAGEALIDLVERTINGRVTASEALNHREFTLTKLYRSA</sequence>
<keyword evidence="6" id="KW-1185">Reference proteome</keyword>
<evidence type="ECO:0000313" key="5">
    <source>
        <dbReference type="EMBL" id="TWH18330.1"/>
    </source>
</evidence>
<dbReference type="GO" id="GO:0016829">
    <property type="term" value="F:lyase activity"/>
    <property type="evidence" value="ECO:0007669"/>
    <property type="project" value="UniProtKB-KW"/>
</dbReference>
<protein>
    <submittedName>
        <fullName evidence="5">(2R)-sulfolactate sulfo-lyase subunit beta</fullName>
    </submittedName>
</protein>
<dbReference type="Pfam" id="PF20629">
    <property type="entry name" value="GD_AH_C"/>
    <property type="match status" value="1"/>
</dbReference>
<dbReference type="InterPro" id="IPR052172">
    <property type="entry name" value="UxaA_altronate/galactarate_dh"/>
</dbReference>
<dbReference type="Pfam" id="PF04295">
    <property type="entry name" value="GD_AH_second"/>
    <property type="match status" value="1"/>
</dbReference>
<accession>A0A660C457</accession>
<dbReference type="RefSeq" id="WP_030533135.1">
    <property type="nucleotide sequence ID" value="NZ_JOIJ01000012.1"/>
</dbReference>
<evidence type="ECO:0000259" key="3">
    <source>
        <dbReference type="Pfam" id="PF04295"/>
    </source>
</evidence>